<feature type="non-terminal residue" evidence="1">
    <location>
        <position position="37"/>
    </location>
</feature>
<sequence length="37" mass="4442">MKSLIKKILKEETQQRSLKDVIFDDLVNTFNEEVLIY</sequence>
<accession>X0ZEL2</accession>
<dbReference type="EMBL" id="BART01007496">
    <property type="protein sequence ID" value="GAG58768.1"/>
    <property type="molecule type" value="Genomic_DNA"/>
</dbReference>
<proteinExistence type="predicted"/>
<dbReference type="AlphaFoldDB" id="X0ZEL2"/>
<protein>
    <submittedName>
        <fullName evidence="1">Uncharacterized protein</fullName>
    </submittedName>
</protein>
<name>X0ZEL2_9ZZZZ</name>
<comment type="caution">
    <text evidence="1">The sequence shown here is derived from an EMBL/GenBank/DDBJ whole genome shotgun (WGS) entry which is preliminary data.</text>
</comment>
<organism evidence="1">
    <name type="scientific">marine sediment metagenome</name>
    <dbReference type="NCBI Taxonomy" id="412755"/>
    <lineage>
        <taxon>unclassified sequences</taxon>
        <taxon>metagenomes</taxon>
        <taxon>ecological metagenomes</taxon>
    </lineage>
</organism>
<evidence type="ECO:0000313" key="1">
    <source>
        <dbReference type="EMBL" id="GAG58768.1"/>
    </source>
</evidence>
<reference evidence="1" key="1">
    <citation type="journal article" date="2014" name="Front. Microbiol.">
        <title>High frequency of phylogenetically diverse reductive dehalogenase-homologous genes in deep subseafloor sedimentary metagenomes.</title>
        <authorList>
            <person name="Kawai M."/>
            <person name="Futagami T."/>
            <person name="Toyoda A."/>
            <person name="Takaki Y."/>
            <person name="Nishi S."/>
            <person name="Hori S."/>
            <person name="Arai W."/>
            <person name="Tsubouchi T."/>
            <person name="Morono Y."/>
            <person name="Uchiyama I."/>
            <person name="Ito T."/>
            <person name="Fujiyama A."/>
            <person name="Inagaki F."/>
            <person name="Takami H."/>
        </authorList>
    </citation>
    <scope>NUCLEOTIDE SEQUENCE</scope>
    <source>
        <strain evidence="1">Expedition CK06-06</strain>
    </source>
</reference>
<gene>
    <name evidence="1" type="ORF">S01H4_17047</name>
</gene>